<keyword evidence="3" id="KW-1185">Reference proteome</keyword>
<dbReference type="AlphaFoldDB" id="A0A1M4YE62"/>
<feature type="domain" description="DUF5753" evidence="1">
    <location>
        <begin position="71"/>
        <end position="244"/>
    </location>
</feature>
<proteinExistence type="predicted"/>
<dbReference type="InterPro" id="IPR043917">
    <property type="entry name" value="DUF5753"/>
</dbReference>
<protein>
    <recommendedName>
        <fullName evidence="1">DUF5753 domain-containing protein</fullName>
    </recommendedName>
</protein>
<reference evidence="2 3" key="1">
    <citation type="submission" date="2016-11" db="EMBL/GenBank/DDBJ databases">
        <authorList>
            <person name="Jaros S."/>
            <person name="Januszkiewicz K."/>
            <person name="Wedrychowicz H."/>
        </authorList>
    </citation>
    <scope>NUCLEOTIDE SEQUENCE [LARGE SCALE GENOMIC DNA]</scope>
    <source>
        <strain evidence="2 3">DSM 44523</strain>
    </source>
</reference>
<evidence type="ECO:0000313" key="2">
    <source>
        <dbReference type="EMBL" id="SHF03762.1"/>
    </source>
</evidence>
<gene>
    <name evidence="2" type="ORF">SAMN05444320_102321</name>
</gene>
<dbReference type="STRING" id="2017.SAMN05444320_102321"/>
<dbReference type="Proteomes" id="UP000184501">
    <property type="component" value="Unassembled WGS sequence"/>
</dbReference>
<sequence>MHELNMSRAKVYRIENTEDATKVSLPDVIALCQLYSAPAEIREQLLELARAAVRRGWWSSYVSALTGWFVDYVSLEAEATSVFEFEIDAIPGLLQTERYARQVISAWAPDLDPAVLDARVAVRMKRQSRLLEGMALTVVLDEYALSRPIGGPEQMQAQLRHLLDVTTAPNIVLQVLPTAVGAHAALATPYTLLRFPISTPIVYMDTLTGGIYVDEAPDVARYETVAEQLSDRALDVDESRRVVECRLKELE</sequence>
<dbReference type="Pfam" id="PF19054">
    <property type="entry name" value="DUF5753"/>
    <property type="match status" value="1"/>
</dbReference>
<name>A0A1M4YE62_STRHI</name>
<evidence type="ECO:0000313" key="3">
    <source>
        <dbReference type="Proteomes" id="UP000184501"/>
    </source>
</evidence>
<evidence type="ECO:0000259" key="1">
    <source>
        <dbReference type="Pfam" id="PF19054"/>
    </source>
</evidence>
<dbReference type="EMBL" id="FQVN01000002">
    <property type="protein sequence ID" value="SHF03762.1"/>
    <property type="molecule type" value="Genomic_DNA"/>
</dbReference>
<accession>A0A1M4YE62</accession>
<organism evidence="2 3">
    <name type="scientific">Streptoalloteichus hindustanus</name>
    <dbReference type="NCBI Taxonomy" id="2017"/>
    <lineage>
        <taxon>Bacteria</taxon>
        <taxon>Bacillati</taxon>
        <taxon>Actinomycetota</taxon>
        <taxon>Actinomycetes</taxon>
        <taxon>Pseudonocardiales</taxon>
        <taxon>Pseudonocardiaceae</taxon>
        <taxon>Streptoalloteichus</taxon>
    </lineage>
</organism>